<dbReference type="GO" id="GO:1990112">
    <property type="term" value="C:RQC complex"/>
    <property type="evidence" value="ECO:0007669"/>
    <property type="project" value="UniProtKB-UniRule"/>
</dbReference>
<dbReference type="GO" id="GO:0008270">
    <property type="term" value="F:zinc ion binding"/>
    <property type="evidence" value="ECO:0007669"/>
    <property type="project" value="UniProtKB-KW"/>
</dbReference>
<sequence length="1665" mass="181806">MNRSLNGTPVSIADIQASPAYFADLPDPALLAHEQDPQIPVLFKSLLKRDAITRERALSDLATAIKASSKPSLELLASWTQIHAKLALDVSPAIRATTHRIHHLLFAAALKPDSSSDLKKYKTTVAKLLRISAGTWAISLHDTDRAAAAEARAALDALFPVAGGKQDAFFGPYAGASILAYAQDILLHQSTESLSDTRFVTLEDARSKRERAVRGAIYAIAALVDRHDFLTGDANDTFLQLVSDSAFWKLVDSSGPIAGRAVLNALPKIIKGIPIDVLVDRQKDIFSAFIKKPLNDSPETSSSFSPTEIMQALLGLTQIYPTIWAYSSDKKKSKDESKLSSKAGVSYLAKYIKKVTEKSAPSPQFWHTFMALLFQIPDPFSPFLQSDSPIALQSSEALLNAVKTAVLTLPLYSPPKAALRGTPADEQSPAAHAWSFYFALVEKVTHSEYFPDQRKQAVKDSLTAFNQALSTVTSASTAVPHTIIPVAQRIANSLFKTWQDVVLEQLKKSVQSSKDASEQVRQSISGYLIGLASQESSDLNSIIVDYATTLLKSNSKALEPLLKQFPDLLASSLQTDLEVLANTFFTTGFAEASADDQVPVIRAALTTAHINVSPSLASSRLVALSHAPTPEFYRAATCIFSFHDSLSSLDSSCAELASAVSTALLAWIQNPASHESLALETISTVVLAHDKISTSAEAHALVDALVSRLIDFEQEQSNPKLCTKIITSLTDLRRADAPFMLDYAQSTQGKATLARLWRLAETDTQSATENSTTIESLIAQLDFFSFVSAPDYAMSSEVLLKVAADLRTEAVAAPGLDLGIVVQRAAGLVEQAPETLALSAFEGLLFPQESWDNDALAPILATGVHAKLRISQTFSGAILQLDEGAISNQLASVADLTKLVNMATFASSLVNTFPELYAKAAPTVQQATTHGVYLADAVLRIYSALTLPSTGLVDVIPAVLKDADQFKNSVESQIDIETLLDVISPKPTKEDLGPLLLVIKSLWTEAAGDDAHAFYAYVVLESFLATTLTREPTIDPTLLKKLVPMTIKNKLGVLALLQALANSSSELVSKSFVVLRNNLVGDLITGPTAQMHEKRGIYNLSLLALALYTPSGNTPNVGVPAFKLTNLITRAATLFDDVYDSEYAPFVIQLGRLLVALASSFPASELPTESFWGPVSEFIGAAITAASANVGSEDEDETYYAHAILGSSFALANAFMSVYSEIESSDIDENMESAYTLFLDTITVFYENEQRNRSLDSLDLEFSQPLLEFVTIQTERQSSRLSKTLAGDAVEASAFYPMFASANPNLQQLGLVVVSMRVRALQKDRALAFATIPRPTPEEIEANLLPIELLSLATLPFGLSSRKTISLDSKDARQYLFAWYIIFQYFDESVFSLCKLFLEQLAESESVLALLGFVAQNLGSLQRGPEKSWDITTFDVHVQISANRSRLLLWHILFQALNHSGFVCKTWFNTRLSHGLKKDAKNVIGTYISPLLIKTEVAGVRKYTEQLKARGDDDEDGVLEGTEISVSRNNKTITLQLLFESEAIEAAFVFPDEYPLQDVRFEGLQRLGVPERQWRAWILFSQTMLLNHTGTIATAIELFKRNVGMYFAGFTECAICYTILQEDKSLPTRECATCHNKFHGLCLSRWFKSGNTDSCPLCRTEHAFK</sequence>
<comment type="function">
    <text evidence="16">E3 ubiquitin-protein ligase. Component of the ribosome quality control complex (RQC), a ribosome-associated complex that mediates ubiquitination and extraction of incompletely synthesized nascent chains for proteasomal degradation.</text>
</comment>
<dbReference type="Gene3D" id="3.30.40.10">
    <property type="entry name" value="Zinc/RING finger domain, C3HC4 (zinc finger)"/>
    <property type="match status" value="1"/>
</dbReference>
<dbReference type="CDD" id="cd16491">
    <property type="entry name" value="RING-CH-C4HC3_LTN1"/>
    <property type="match status" value="1"/>
</dbReference>
<evidence type="ECO:0000256" key="7">
    <source>
        <dbReference type="ARBA" id="ARBA00022490"/>
    </source>
</evidence>
<dbReference type="RefSeq" id="XP_031850920.1">
    <property type="nucleotide sequence ID" value="XM_031995029.1"/>
</dbReference>
<evidence type="ECO:0000256" key="4">
    <source>
        <dbReference type="ARBA" id="ARBA00007997"/>
    </source>
</evidence>
<comment type="function">
    <text evidence="14">E3 ubiquitin-protein ligase component of the ribosome quality control complex (RQC), a ribosome-associated complex that mediates ubiquitination and extraction of incompletely synthesized nascent chains for proteasomal degradation. Mediates ubiquitination of proteins derived from mRNAs lacking stop codons (non-stop proteins) and other translation arrest products induced by poly-lysine sequences and tandem rare codons. Ubiquitination leads to CDC48 recruitment for extraction and degradation of the incomplete translation product. May indirectly play a role in chromatin function and transcription.</text>
</comment>
<keyword evidence="7" id="KW-0963">Cytoplasm</keyword>
<dbReference type="GO" id="GO:0072344">
    <property type="term" value="P:rescue of stalled ribosome"/>
    <property type="evidence" value="ECO:0007669"/>
    <property type="project" value="UniProtKB-UniRule"/>
</dbReference>
<dbReference type="EC" id="2.3.2.27" evidence="5 16"/>
<evidence type="ECO:0000313" key="19">
    <source>
        <dbReference type="Proteomes" id="UP000398389"/>
    </source>
</evidence>
<evidence type="ECO:0000256" key="14">
    <source>
        <dbReference type="ARBA" id="ARBA00055150"/>
    </source>
</evidence>
<keyword evidence="10" id="KW-0677">Repeat</keyword>
<dbReference type="GeneID" id="43579129"/>
<dbReference type="OrthoDB" id="6108at2759"/>
<name>A0A5E8AYR2_9ASCO</name>
<dbReference type="PANTHER" id="PTHR12389">
    <property type="entry name" value="ZINC FINGER PROTEIN 294"/>
    <property type="match status" value="1"/>
</dbReference>
<dbReference type="GO" id="GO:0016567">
    <property type="term" value="P:protein ubiquitination"/>
    <property type="evidence" value="ECO:0007669"/>
    <property type="project" value="UniProtKB-UniPathway"/>
</dbReference>
<comment type="subunit">
    <text evidence="16">Component of the ribosome quality control complex (RQC).</text>
</comment>
<dbReference type="Pfam" id="PF13639">
    <property type="entry name" value="zf-RING_2"/>
    <property type="match status" value="1"/>
</dbReference>
<dbReference type="InterPro" id="IPR054476">
    <property type="entry name" value="Ltn1_N"/>
</dbReference>
<dbReference type="Pfam" id="PF22958">
    <property type="entry name" value="Ltn1_1st"/>
    <property type="match status" value="1"/>
</dbReference>
<reference evidence="18 19" key="1">
    <citation type="submission" date="2019-09" db="EMBL/GenBank/DDBJ databases">
        <authorList>
            <person name="Brejova B."/>
        </authorList>
    </citation>
    <scope>NUCLEOTIDE SEQUENCE [LARGE SCALE GENOMIC DNA]</scope>
</reference>
<evidence type="ECO:0000256" key="9">
    <source>
        <dbReference type="ARBA" id="ARBA00022723"/>
    </source>
</evidence>
<gene>
    <name evidence="18" type="ORF">SAPINGB_P000305</name>
</gene>
<comment type="subcellular location">
    <subcellularLocation>
        <location evidence="2">Cytoplasm</location>
        <location evidence="2">Cytosol</location>
    </subcellularLocation>
</comment>
<evidence type="ECO:0000256" key="10">
    <source>
        <dbReference type="ARBA" id="ARBA00022737"/>
    </source>
</evidence>
<evidence type="ECO:0000313" key="18">
    <source>
        <dbReference type="EMBL" id="VVT44106.1"/>
    </source>
</evidence>
<comment type="similarity">
    <text evidence="4 16">Belongs to the LTN1 family.</text>
</comment>
<dbReference type="InterPro" id="IPR039795">
    <property type="entry name" value="LTN1/Rkr1"/>
</dbReference>
<dbReference type="Pfam" id="PF22999">
    <property type="entry name" value="LTN1_E3_ligase_6th"/>
    <property type="match status" value="1"/>
</dbReference>
<keyword evidence="19" id="KW-1185">Reference proteome</keyword>
<evidence type="ECO:0000259" key="17">
    <source>
        <dbReference type="PROSITE" id="PS50089"/>
    </source>
</evidence>
<evidence type="ECO:0000256" key="8">
    <source>
        <dbReference type="ARBA" id="ARBA00022679"/>
    </source>
</evidence>
<evidence type="ECO:0000256" key="6">
    <source>
        <dbReference type="ARBA" id="ARBA00017157"/>
    </source>
</evidence>
<evidence type="ECO:0000256" key="1">
    <source>
        <dbReference type="ARBA" id="ARBA00000900"/>
    </source>
</evidence>
<dbReference type="SUPFAM" id="SSF48371">
    <property type="entry name" value="ARM repeat"/>
    <property type="match status" value="1"/>
</dbReference>
<dbReference type="InterPro" id="IPR001841">
    <property type="entry name" value="Znf_RING"/>
</dbReference>
<dbReference type="InterPro" id="IPR054478">
    <property type="entry name" value="LTN1_UBC"/>
</dbReference>
<protein>
    <recommendedName>
        <fullName evidence="6 16">E3 ubiquitin-protein ligase listerin</fullName>
        <ecNumber evidence="5 16">2.3.2.27</ecNumber>
    </recommendedName>
    <alternativeName>
        <fullName evidence="16">RING-type E3 ubiquitin transferase listerin</fullName>
    </alternativeName>
</protein>
<dbReference type="PANTHER" id="PTHR12389:SF0">
    <property type="entry name" value="E3 UBIQUITIN-PROTEIN LIGASE LISTERIN"/>
    <property type="match status" value="1"/>
</dbReference>
<evidence type="ECO:0000256" key="13">
    <source>
        <dbReference type="ARBA" id="ARBA00022833"/>
    </source>
</evidence>
<dbReference type="GO" id="GO:0043023">
    <property type="term" value="F:ribosomal large subunit binding"/>
    <property type="evidence" value="ECO:0007669"/>
    <property type="project" value="TreeGrafter"/>
</dbReference>
<comment type="catalytic activity">
    <reaction evidence="1 16">
        <text>S-ubiquitinyl-[E2 ubiquitin-conjugating enzyme]-L-cysteine + [acceptor protein]-L-lysine = [E2 ubiquitin-conjugating enzyme]-L-cysteine + N(6)-ubiquitinyl-[acceptor protein]-L-lysine.</text>
        <dbReference type="EC" id="2.3.2.27"/>
    </reaction>
</comment>
<dbReference type="InterPro" id="IPR016024">
    <property type="entry name" value="ARM-type_fold"/>
</dbReference>
<dbReference type="SUPFAM" id="SSF57850">
    <property type="entry name" value="RING/U-box"/>
    <property type="match status" value="1"/>
</dbReference>
<evidence type="ECO:0000256" key="11">
    <source>
        <dbReference type="ARBA" id="ARBA00022771"/>
    </source>
</evidence>
<keyword evidence="9 16" id="KW-0479">Metal-binding</keyword>
<dbReference type="InterPro" id="IPR013083">
    <property type="entry name" value="Znf_RING/FYVE/PHD"/>
</dbReference>
<keyword evidence="8 16" id="KW-0808">Transferase</keyword>
<dbReference type="GO" id="GO:0061630">
    <property type="term" value="F:ubiquitin protein ligase activity"/>
    <property type="evidence" value="ECO:0007669"/>
    <property type="project" value="UniProtKB-UniRule"/>
</dbReference>
<dbReference type="PROSITE" id="PS50089">
    <property type="entry name" value="ZF_RING_2"/>
    <property type="match status" value="1"/>
</dbReference>
<dbReference type="EMBL" id="CABVLU010000001">
    <property type="protein sequence ID" value="VVT44106.1"/>
    <property type="molecule type" value="Genomic_DNA"/>
</dbReference>
<evidence type="ECO:0000256" key="12">
    <source>
        <dbReference type="ARBA" id="ARBA00022786"/>
    </source>
</evidence>
<evidence type="ECO:0000256" key="5">
    <source>
        <dbReference type="ARBA" id="ARBA00012483"/>
    </source>
</evidence>
<feature type="domain" description="RING-type" evidence="17">
    <location>
        <begin position="1613"/>
        <end position="1659"/>
    </location>
</feature>
<evidence type="ECO:0000256" key="3">
    <source>
        <dbReference type="ARBA" id="ARBA00004906"/>
    </source>
</evidence>
<keyword evidence="11 15" id="KW-0863">Zinc-finger</keyword>
<dbReference type="Proteomes" id="UP000398389">
    <property type="component" value="Unassembled WGS sequence"/>
</dbReference>
<keyword evidence="13 16" id="KW-0862">Zinc</keyword>
<evidence type="ECO:0000256" key="15">
    <source>
        <dbReference type="PROSITE-ProRule" id="PRU00175"/>
    </source>
</evidence>
<dbReference type="GO" id="GO:0005829">
    <property type="term" value="C:cytosol"/>
    <property type="evidence" value="ECO:0007669"/>
    <property type="project" value="UniProtKB-SubCell"/>
</dbReference>
<dbReference type="GO" id="GO:1990116">
    <property type="term" value="P:ribosome-associated ubiquitin-dependent protein catabolic process"/>
    <property type="evidence" value="ECO:0007669"/>
    <property type="project" value="UniProtKB-UniRule"/>
</dbReference>
<accession>A0A5E8AYR2</accession>
<evidence type="ECO:0000256" key="2">
    <source>
        <dbReference type="ARBA" id="ARBA00004514"/>
    </source>
</evidence>
<dbReference type="InterPro" id="IPR039804">
    <property type="entry name" value="RING-CH-C4HC3_LTN1"/>
</dbReference>
<dbReference type="FunFam" id="3.30.40.10:FF:000038">
    <property type="entry name" value="E3 ubiquitin-protein ligase listerin"/>
    <property type="match status" value="1"/>
</dbReference>
<dbReference type="Pfam" id="PF23009">
    <property type="entry name" value="UBC_like"/>
    <property type="match status" value="1"/>
</dbReference>
<evidence type="ECO:0000256" key="16">
    <source>
        <dbReference type="RuleBase" id="RU367090"/>
    </source>
</evidence>
<dbReference type="UniPathway" id="UPA00143"/>
<organism evidence="18 19">
    <name type="scientific">Magnusiomyces paraingens</name>
    <dbReference type="NCBI Taxonomy" id="2606893"/>
    <lineage>
        <taxon>Eukaryota</taxon>
        <taxon>Fungi</taxon>
        <taxon>Dikarya</taxon>
        <taxon>Ascomycota</taxon>
        <taxon>Saccharomycotina</taxon>
        <taxon>Dipodascomycetes</taxon>
        <taxon>Dipodascales</taxon>
        <taxon>Dipodascaceae</taxon>
        <taxon>Magnusiomyces</taxon>
    </lineage>
</organism>
<proteinExistence type="inferred from homology"/>
<keyword evidence="12 16" id="KW-0833">Ubl conjugation pathway</keyword>
<comment type="pathway">
    <text evidence="3 16">Protein modification; protein ubiquitination.</text>
</comment>
<dbReference type="InterPro" id="IPR054477">
    <property type="entry name" value="LTN1_E3_ligase_6th"/>
</dbReference>